<dbReference type="PRINTS" id="PR01703">
    <property type="entry name" value="MNSODISMTASE"/>
</dbReference>
<comment type="subunit">
    <text evidence="5">Homotetramer.</text>
</comment>
<dbReference type="PANTHER" id="PTHR11404:SF29">
    <property type="entry name" value="SUPEROXIDE DISMUTASE"/>
    <property type="match status" value="1"/>
</dbReference>
<dbReference type="InterPro" id="IPR036314">
    <property type="entry name" value="SOD_C_sf"/>
</dbReference>
<dbReference type="GO" id="GO:0004784">
    <property type="term" value="F:superoxide dismutase activity"/>
    <property type="evidence" value="ECO:0007669"/>
    <property type="project" value="UniProtKB-EC"/>
</dbReference>
<dbReference type="Pfam" id="PF08325">
    <property type="entry name" value="WLM"/>
    <property type="match status" value="1"/>
</dbReference>
<feature type="compositionally biased region" description="Basic and acidic residues" evidence="14">
    <location>
        <begin position="297"/>
        <end position="316"/>
    </location>
</feature>
<evidence type="ECO:0000256" key="9">
    <source>
        <dbReference type="ARBA" id="ARBA00022946"/>
    </source>
</evidence>
<evidence type="ECO:0000256" key="12">
    <source>
        <dbReference type="ARBA" id="ARBA00023211"/>
    </source>
</evidence>
<dbReference type="Gene3D" id="1.10.287.990">
    <property type="entry name" value="Fe,Mn superoxide dismutase (SOD) domain"/>
    <property type="match status" value="1"/>
</dbReference>
<evidence type="ECO:0000256" key="2">
    <source>
        <dbReference type="ARBA" id="ARBA00002170"/>
    </source>
</evidence>
<keyword evidence="11" id="KW-0496">Mitochondrion</keyword>
<keyword evidence="9" id="KW-0809">Transit peptide</keyword>
<gene>
    <name evidence="16" type="ORF">GP486_006729</name>
</gene>
<dbReference type="InterPro" id="IPR001189">
    <property type="entry name" value="Mn/Fe_SOD"/>
</dbReference>
<comment type="subcellular location">
    <subcellularLocation>
        <location evidence="3">Mitochondrion matrix</location>
    </subcellularLocation>
</comment>
<organism evidence="16 17">
    <name type="scientific">Trichoglossum hirsutum</name>
    <dbReference type="NCBI Taxonomy" id="265104"/>
    <lineage>
        <taxon>Eukaryota</taxon>
        <taxon>Fungi</taxon>
        <taxon>Dikarya</taxon>
        <taxon>Ascomycota</taxon>
        <taxon>Pezizomycotina</taxon>
        <taxon>Geoglossomycetes</taxon>
        <taxon>Geoglossales</taxon>
        <taxon>Geoglossaceae</taxon>
        <taxon>Trichoglossum</taxon>
    </lineage>
</organism>
<keyword evidence="17" id="KW-1185">Reference proteome</keyword>
<keyword evidence="8" id="KW-0479">Metal-binding</keyword>
<keyword evidence="12" id="KW-0464">Manganese</keyword>
<feature type="domain" description="WLM" evidence="15">
    <location>
        <begin position="28"/>
        <end position="269"/>
    </location>
</feature>
<dbReference type="InterPro" id="IPR036324">
    <property type="entry name" value="Mn/Fe_SOD_N_sf"/>
</dbReference>
<evidence type="ECO:0000256" key="4">
    <source>
        <dbReference type="ARBA" id="ARBA00008714"/>
    </source>
</evidence>
<evidence type="ECO:0000256" key="3">
    <source>
        <dbReference type="ARBA" id="ARBA00004305"/>
    </source>
</evidence>
<evidence type="ECO:0000259" key="15">
    <source>
        <dbReference type="PROSITE" id="PS51397"/>
    </source>
</evidence>
<feature type="region of interest" description="Disordered" evidence="14">
    <location>
        <begin position="186"/>
        <end position="210"/>
    </location>
</feature>
<dbReference type="SUPFAM" id="SSF54719">
    <property type="entry name" value="Fe,Mn superoxide dismutase (SOD), C-terminal domain"/>
    <property type="match status" value="1"/>
</dbReference>
<name>A0A9P8ID63_9PEZI</name>
<dbReference type="GO" id="GO:0030145">
    <property type="term" value="F:manganese ion binding"/>
    <property type="evidence" value="ECO:0007669"/>
    <property type="project" value="TreeGrafter"/>
</dbReference>
<dbReference type="InterPro" id="IPR019833">
    <property type="entry name" value="Mn/Fe_SOD_BS"/>
</dbReference>
<dbReference type="Pfam" id="PF02777">
    <property type="entry name" value="Sod_Fe_C"/>
    <property type="match status" value="1"/>
</dbReference>
<dbReference type="InterPro" id="IPR050265">
    <property type="entry name" value="Fe/Mn_Superoxide_Dismutase"/>
</dbReference>
<dbReference type="InterPro" id="IPR013536">
    <property type="entry name" value="WLM_dom"/>
</dbReference>
<dbReference type="Gene3D" id="3.30.2010.10">
    <property type="entry name" value="Metalloproteases ('zincins'), catalytic domain"/>
    <property type="match status" value="1"/>
</dbReference>
<feature type="region of interest" description="Disordered" evidence="14">
    <location>
        <begin position="270"/>
        <end position="316"/>
    </location>
</feature>
<dbReference type="InterPro" id="IPR019831">
    <property type="entry name" value="Mn/Fe_SOD_N"/>
</dbReference>
<dbReference type="PROSITE" id="PS51397">
    <property type="entry name" value="WLM"/>
    <property type="match status" value="1"/>
</dbReference>
<evidence type="ECO:0000256" key="14">
    <source>
        <dbReference type="SAM" id="MobiDB-lite"/>
    </source>
</evidence>
<feature type="region of interest" description="Disordered" evidence="14">
    <location>
        <begin position="232"/>
        <end position="256"/>
    </location>
</feature>
<feature type="compositionally biased region" description="Basic and acidic residues" evidence="14">
    <location>
        <begin position="232"/>
        <end position="243"/>
    </location>
</feature>
<evidence type="ECO:0000256" key="5">
    <source>
        <dbReference type="ARBA" id="ARBA00011881"/>
    </source>
</evidence>
<dbReference type="Proteomes" id="UP000750711">
    <property type="component" value="Unassembled WGS sequence"/>
</dbReference>
<evidence type="ECO:0000256" key="6">
    <source>
        <dbReference type="ARBA" id="ARBA00012682"/>
    </source>
</evidence>
<dbReference type="InterPro" id="IPR019832">
    <property type="entry name" value="Mn/Fe_SOD_C"/>
</dbReference>
<evidence type="ECO:0000256" key="1">
    <source>
        <dbReference type="ARBA" id="ARBA00001936"/>
    </source>
</evidence>
<comment type="cofactor">
    <cofactor evidence="1">
        <name>Mn(2+)</name>
        <dbReference type="ChEBI" id="CHEBI:29035"/>
    </cofactor>
</comment>
<evidence type="ECO:0000313" key="16">
    <source>
        <dbReference type="EMBL" id="KAH0553081.1"/>
    </source>
</evidence>
<dbReference type="SUPFAM" id="SSF46609">
    <property type="entry name" value="Fe,Mn superoxide dismutase (SOD), N-terminal domain"/>
    <property type="match status" value="1"/>
</dbReference>
<dbReference type="PANTHER" id="PTHR11404">
    <property type="entry name" value="SUPEROXIDE DISMUTASE 2"/>
    <property type="match status" value="1"/>
</dbReference>
<keyword evidence="10" id="KW-0560">Oxidoreductase</keyword>
<evidence type="ECO:0000256" key="7">
    <source>
        <dbReference type="ARBA" id="ARBA00014518"/>
    </source>
</evidence>
<dbReference type="PROSITE" id="PS00088">
    <property type="entry name" value="SOD_MN"/>
    <property type="match status" value="1"/>
</dbReference>
<comment type="caution">
    <text evidence="16">The sequence shown here is derived from an EMBL/GenBank/DDBJ whole genome shotgun (WGS) entry which is preliminary data.</text>
</comment>
<feature type="region of interest" description="Disordered" evidence="14">
    <location>
        <begin position="353"/>
        <end position="430"/>
    </location>
</feature>
<evidence type="ECO:0000256" key="13">
    <source>
        <dbReference type="ARBA" id="ARBA00049204"/>
    </source>
</evidence>
<dbReference type="FunFam" id="3.55.40.20:FF:000004">
    <property type="entry name" value="Superoxide dismutase [Fe]"/>
    <property type="match status" value="1"/>
</dbReference>
<protein>
    <recommendedName>
        <fullName evidence="7">Superoxide dismutase [Mn], mitochondrial</fullName>
        <ecNumber evidence="6">1.15.1.1</ecNumber>
    </recommendedName>
</protein>
<dbReference type="AlphaFoldDB" id="A0A9P8ID63"/>
<evidence type="ECO:0000256" key="8">
    <source>
        <dbReference type="ARBA" id="ARBA00022723"/>
    </source>
</evidence>
<evidence type="ECO:0000256" key="10">
    <source>
        <dbReference type="ARBA" id="ARBA00023002"/>
    </source>
</evidence>
<evidence type="ECO:0000313" key="17">
    <source>
        <dbReference type="Proteomes" id="UP000750711"/>
    </source>
</evidence>
<comment type="similarity">
    <text evidence="4">Belongs to the iron/manganese superoxide dismutase family.</text>
</comment>
<comment type="function">
    <text evidence="2">Destroys superoxide anion radicals which are normally produced within the cells and which are toxic to biological systems.</text>
</comment>
<proteinExistence type="inferred from homology"/>
<dbReference type="FunFam" id="1.10.287.990:FF:000001">
    <property type="entry name" value="Superoxide dismutase"/>
    <property type="match status" value="1"/>
</dbReference>
<dbReference type="GO" id="GO:0005759">
    <property type="term" value="C:mitochondrial matrix"/>
    <property type="evidence" value="ECO:0007669"/>
    <property type="project" value="UniProtKB-SubCell"/>
</dbReference>
<reference evidence="16" key="1">
    <citation type="submission" date="2021-03" db="EMBL/GenBank/DDBJ databases">
        <title>Comparative genomics and phylogenomic investigation of the class Geoglossomycetes provide insights into ecological specialization and systematics.</title>
        <authorList>
            <person name="Melie T."/>
            <person name="Pirro S."/>
            <person name="Miller A.N."/>
            <person name="Quandt A."/>
        </authorList>
    </citation>
    <scope>NUCLEOTIDE SEQUENCE</scope>
    <source>
        <strain evidence="16">CAQ_001_2017</strain>
    </source>
</reference>
<dbReference type="EMBL" id="JAGHQM010001610">
    <property type="protein sequence ID" value="KAH0553081.1"/>
    <property type="molecule type" value="Genomic_DNA"/>
</dbReference>
<dbReference type="EC" id="1.15.1.1" evidence="6"/>
<dbReference type="Pfam" id="PF00081">
    <property type="entry name" value="Sod_Fe_N"/>
    <property type="match status" value="1"/>
</dbReference>
<sequence length="790" mass="87427">MPCEGSEAHGSKHVLKAIMPLGIERINARRRSPNDRIVFIKPLDGPDKALAQDFLERVAAVCHPIMKANHLAVMSLEEYEPNMEFVGRNFNAGEVIQLVLKAPYSGHWLPFRHVQMVMMHELAHCKQMNHSKAFWKVRNQYCDELRLLWQRNYTGDGFWSRGQTLLSGQYTTSSLPSDEVLPRSLCGGTYRSSHKRKRKRNQENSSLSYAERQQRRIARKFGTQGVALGEDQDSRAVLEDGKKTKGKPKVAGSARGRELRAAAALRRFESQKINDQLKSGDEGISSDSGSDGGYDGPEIKEEAVDRDGRKMMDSKGRGMIQVCKSEEDTTECDDMRREMRELQEVDQNKDGLLATDGADFRGRSTDQGCTTVRSETETEDLSIRRGPNIEVPATAKVSSSLSPQGAEGSAPRKPSADTTFGSEKNARKRPPETFLIADTGSQLCSNKRPKSPVGTTDCPVCSMSNDTSSLTLKSSVASREWKIDSGGPPLLLTKPPLSSYGDALDLLEQVGGPTASGVLGYIKPKQPTPRTTMQLATYFLQLPQLLLNLTQPSSSPSPGIPRQDEVATSAAVIEDIVMTTKYTLPPLPYKYDALEPYISGQIMTIHHTKHHQTYVNNLNAALETLATYKQATDIPAHIALQQAIKFNGGGHINHSLFWENLTPAGSHGASESAGPQVRKAIKERWGSEDGFKKSFSAVLLGLQGSGWGWLVRDEEFGSLEIITTKDQDPVPAGKVPIFGVDMWEHAYYLQYLNNKAEYVKGIWHVINWDTAEKRYLGGRKDAFSVLKASM</sequence>
<comment type="catalytic activity">
    <reaction evidence="13">
        <text>2 superoxide + 2 H(+) = H2O2 + O2</text>
        <dbReference type="Rhea" id="RHEA:20696"/>
        <dbReference type="ChEBI" id="CHEBI:15378"/>
        <dbReference type="ChEBI" id="CHEBI:15379"/>
        <dbReference type="ChEBI" id="CHEBI:16240"/>
        <dbReference type="ChEBI" id="CHEBI:18421"/>
        <dbReference type="EC" id="1.15.1.1"/>
    </reaction>
</comment>
<accession>A0A9P8ID63</accession>
<evidence type="ECO:0000256" key="11">
    <source>
        <dbReference type="ARBA" id="ARBA00023128"/>
    </source>
</evidence>
<dbReference type="Gene3D" id="3.55.40.20">
    <property type="entry name" value="Iron/manganese superoxide dismutase, C-terminal domain"/>
    <property type="match status" value="1"/>
</dbReference>